<reference evidence="1 2" key="1">
    <citation type="journal article" date="2021" name="Elife">
        <title>Chloroplast acquisition without the gene transfer in kleptoplastic sea slugs, Plakobranchus ocellatus.</title>
        <authorList>
            <person name="Maeda T."/>
            <person name="Takahashi S."/>
            <person name="Yoshida T."/>
            <person name="Shimamura S."/>
            <person name="Takaki Y."/>
            <person name="Nagai Y."/>
            <person name="Toyoda A."/>
            <person name="Suzuki Y."/>
            <person name="Arimoto A."/>
            <person name="Ishii H."/>
            <person name="Satoh N."/>
            <person name="Nishiyama T."/>
            <person name="Hasebe M."/>
            <person name="Maruyama T."/>
            <person name="Minagawa J."/>
            <person name="Obokata J."/>
            <person name="Shigenobu S."/>
        </authorList>
    </citation>
    <scope>NUCLEOTIDE SEQUENCE [LARGE SCALE GENOMIC DNA]</scope>
</reference>
<keyword evidence="2" id="KW-1185">Reference proteome</keyword>
<evidence type="ECO:0000313" key="2">
    <source>
        <dbReference type="Proteomes" id="UP000735302"/>
    </source>
</evidence>
<sequence>MFCFIALTEKLKRTEILAISTTLIRGIGDQPKEIVISRDLVLSPLPECRASRLGVQDYKQAGHDTQFCFLSHRLKNSQKLMKDK</sequence>
<proteinExistence type="predicted"/>
<comment type="caution">
    <text evidence="1">The sequence shown here is derived from an EMBL/GenBank/DDBJ whole genome shotgun (WGS) entry which is preliminary data.</text>
</comment>
<gene>
    <name evidence="1" type="ORF">PoB_005159700</name>
</gene>
<dbReference type="EMBL" id="BLXT01005682">
    <property type="protein sequence ID" value="GFO25092.1"/>
    <property type="molecule type" value="Genomic_DNA"/>
</dbReference>
<accession>A0AAV4C0H8</accession>
<protein>
    <submittedName>
        <fullName evidence="1">Uncharacterized protein</fullName>
    </submittedName>
</protein>
<name>A0AAV4C0H8_9GAST</name>
<evidence type="ECO:0000313" key="1">
    <source>
        <dbReference type="EMBL" id="GFO25092.1"/>
    </source>
</evidence>
<dbReference type="Proteomes" id="UP000735302">
    <property type="component" value="Unassembled WGS sequence"/>
</dbReference>
<dbReference type="AlphaFoldDB" id="A0AAV4C0H8"/>
<organism evidence="1 2">
    <name type="scientific">Plakobranchus ocellatus</name>
    <dbReference type="NCBI Taxonomy" id="259542"/>
    <lineage>
        <taxon>Eukaryota</taxon>
        <taxon>Metazoa</taxon>
        <taxon>Spiralia</taxon>
        <taxon>Lophotrochozoa</taxon>
        <taxon>Mollusca</taxon>
        <taxon>Gastropoda</taxon>
        <taxon>Heterobranchia</taxon>
        <taxon>Euthyneura</taxon>
        <taxon>Panpulmonata</taxon>
        <taxon>Sacoglossa</taxon>
        <taxon>Placobranchoidea</taxon>
        <taxon>Plakobranchidae</taxon>
        <taxon>Plakobranchus</taxon>
    </lineage>
</organism>